<dbReference type="InterPro" id="IPR036282">
    <property type="entry name" value="Glutathione-S-Trfase_C_sf"/>
</dbReference>
<reference evidence="3" key="1">
    <citation type="submission" date="2022-06" db="EMBL/GenBank/DDBJ databases">
        <title>New Polynucleobacter species.</title>
        <authorList>
            <person name="Hahn M.W."/>
        </authorList>
    </citation>
    <scope>NUCLEOTIDE SEQUENCE</scope>
    <source>
        <strain evidence="3">UK-FUSCHL-C3</strain>
    </source>
</reference>
<dbReference type="PROSITE" id="PS50405">
    <property type="entry name" value="GST_CTER"/>
    <property type="match status" value="1"/>
</dbReference>
<dbReference type="EMBL" id="CP099959">
    <property type="protein sequence ID" value="XCC56990.1"/>
    <property type="molecule type" value="Genomic_DNA"/>
</dbReference>
<evidence type="ECO:0000259" key="2">
    <source>
        <dbReference type="PROSITE" id="PS50405"/>
    </source>
</evidence>
<dbReference type="Pfam" id="PF13410">
    <property type="entry name" value="GST_C_2"/>
    <property type="match status" value="1"/>
</dbReference>
<dbReference type="InterPro" id="IPR036249">
    <property type="entry name" value="Thioredoxin-like_sf"/>
</dbReference>
<dbReference type="PANTHER" id="PTHR43968:SF6">
    <property type="entry name" value="GLUTATHIONE S-TRANSFERASE OMEGA"/>
    <property type="match status" value="1"/>
</dbReference>
<dbReference type="InterPro" id="IPR004045">
    <property type="entry name" value="Glutathione_S-Trfase_N"/>
</dbReference>
<dbReference type="CDD" id="cd03196">
    <property type="entry name" value="GST_C_5"/>
    <property type="match status" value="1"/>
</dbReference>
<feature type="domain" description="GST C-terminal" evidence="2">
    <location>
        <begin position="60"/>
        <end position="184"/>
    </location>
</feature>
<dbReference type="Gene3D" id="3.40.30.10">
    <property type="entry name" value="Glutaredoxin"/>
    <property type="match status" value="1"/>
</dbReference>
<dbReference type="GO" id="GO:0005737">
    <property type="term" value="C:cytoplasm"/>
    <property type="evidence" value="ECO:0007669"/>
    <property type="project" value="TreeGrafter"/>
</dbReference>
<dbReference type="PANTHER" id="PTHR43968">
    <property type="match status" value="1"/>
</dbReference>
<dbReference type="InterPro" id="IPR010987">
    <property type="entry name" value="Glutathione-S-Trfase_C-like"/>
</dbReference>
<dbReference type="SUPFAM" id="SSF47616">
    <property type="entry name" value="GST C-terminal domain-like"/>
    <property type="match status" value="1"/>
</dbReference>
<dbReference type="AlphaFoldDB" id="A0AAU8A0B1"/>
<dbReference type="Pfam" id="PF13417">
    <property type="entry name" value="GST_N_3"/>
    <property type="match status" value="1"/>
</dbReference>
<name>A0AAU8A0B1_9BURK</name>
<sequence length="184" mass="21468">MALQYSGIKVEHREIELRNKPQSMLLASPKGTVPVLIVDDLILDQSLEIIHWALQKSDPDNWSEIDKDAAQIWIEKNDGPFKVLLDQYKYPNRHPNLNQNDVLNTAIELLLKPMDDALKSSQFLLGDKQSWLDVAIFPFIRQFSMVNLERFDQLLLPALKKWLAQFLQSELFNAVMYKYPTWKD</sequence>
<feature type="domain" description="GST N-terminal" evidence="1">
    <location>
        <begin position="1"/>
        <end position="61"/>
    </location>
</feature>
<gene>
    <name evidence="3" type="ORF">NKE59_05670</name>
</gene>
<organism evidence="3">
    <name type="scientific">Polynucleobacter sp. UK-FUSCHL-C3</name>
    <dbReference type="NCBI Taxonomy" id="2955208"/>
    <lineage>
        <taxon>Bacteria</taxon>
        <taxon>Pseudomonadati</taxon>
        <taxon>Pseudomonadota</taxon>
        <taxon>Betaproteobacteria</taxon>
        <taxon>Burkholderiales</taxon>
        <taxon>Burkholderiaceae</taxon>
        <taxon>Polynucleobacter</taxon>
    </lineage>
</organism>
<evidence type="ECO:0000259" key="1">
    <source>
        <dbReference type="PROSITE" id="PS50404"/>
    </source>
</evidence>
<dbReference type="InterPro" id="IPR050983">
    <property type="entry name" value="GST_Omega/HSP26"/>
</dbReference>
<protein>
    <submittedName>
        <fullName evidence="3">Glutathione S-transferase</fullName>
    </submittedName>
</protein>
<dbReference type="PROSITE" id="PS50404">
    <property type="entry name" value="GST_NTER"/>
    <property type="match status" value="1"/>
</dbReference>
<evidence type="ECO:0000313" key="3">
    <source>
        <dbReference type="EMBL" id="XCC56990.1"/>
    </source>
</evidence>
<accession>A0AAU8A0B1</accession>
<proteinExistence type="predicted"/>
<dbReference type="SUPFAM" id="SSF52833">
    <property type="entry name" value="Thioredoxin-like"/>
    <property type="match status" value="1"/>
</dbReference>
<dbReference type="Gene3D" id="1.20.1050.10">
    <property type="match status" value="1"/>
</dbReference>